<dbReference type="AlphaFoldDB" id="X6N1J3"/>
<feature type="compositionally biased region" description="Low complexity" evidence="1">
    <location>
        <begin position="189"/>
        <end position="212"/>
    </location>
</feature>
<evidence type="ECO:0000313" key="2">
    <source>
        <dbReference type="EMBL" id="ETO19778.1"/>
    </source>
</evidence>
<name>X6N1J3_RETFI</name>
<keyword evidence="3" id="KW-1185">Reference proteome</keyword>
<feature type="region of interest" description="Disordered" evidence="1">
    <location>
        <begin position="162"/>
        <end position="213"/>
    </location>
</feature>
<reference evidence="2 3" key="1">
    <citation type="journal article" date="2013" name="Curr. Biol.">
        <title>The Genome of the Foraminiferan Reticulomyxa filosa.</title>
        <authorList>
            <person name="Glockner G."/>
            <person name="Hulsmann N."/>
            <person name="Schleicher M."/>
            <person name="Noegel A.A."/>
            <person name="Eichinger L."/>
            <person name="Gallinger C."/>
            <person name="Pawlowski J."/>
            <person name="Sierra R."/>
            <person name="Euteneuer U."/>
            <person name="Pillet L."/>
            <person name="Moustafa A."/>
            <person name="Platzer M."/>
            <person name="Groth M."/>
            <person name="Szafranski K."/>
            <person name="Schliwa M."/>
        </authorList>
    </citation>
    <scope>NUCLEOTIDE SEQUENCE [LARGE SCALE GENOMIC DNA]</scope>
</reference>
<protein>
    <submittedName>
        <fullName evidence="2">Uncharacterized protein</fullName>
    </submittedName>
</protein>
<evidence type="ECO:0000256" key="1">
    <source>
        <dbReference type="SAM" id="MobiDB-lite"/>
    </source>
</evidence>
<gene>
    <name evidence="2" type="ORF">RFI_17451</name>
</gene>
<evidence type="ECO:0000313" key="3">
    <source>
        <dbReference type="Proteomes" id="UP000023152"/>
    </source>
</evidence>
<dbReference type="EMBL" id="ASPP01013288">
    <property type="protein sequence ID" value="ETO19778.1"/>
    <property type="molecule type" value="Genomic_DNA"/>
</dbReference>
<proteinExistence type="predicted"/>
<accession>X6N1J3</accession>
<comment type="caution">
    <text evidence="2">The sequence shown here is derived from an EMBL/GenBank/DDBJ whole genome shotgun (WGS) entry which is preliminary data.</text>
</comment>
<dbReference type="Proteomes" id="UP000023152">
    <property type="component" value="Unassembled WGS sequence"/>
</dbReference>
<organism evidence="2 3">
    <name type="scientific">Reticulomyxa filosa</name>
    <dbReference type="NCBI Taxonomy" id="46433"/>
    <lineage>
        <taxon>Eukaryota</taxon>
        <taxon>Sar</taxon>
        <taxon>Rhizaria</taxon>
        <taxon>Retaria</taxon>
        <taxon>Foraminifera</taxon>
        <taxon>Monothalamids</taxon>
        <taxon>Reticulomyxidae</taxon>
        <taxon>Reticulomyxa</taxon>
    </lineage>
</organism>
<sequence length="325" mass="36278">MYRTANIQAIDAVGKDRIREMELEMEANRVGCVDQLCATSPSKPDVVFPNKDIEKDFKVLCNMNLKALDDKDGTQKCLTPSPFSSRRRKCNEVSPFLDLRKVCLRKGEPSNQQQQQQQQQMGCKMERNVNSLQKTESMASGDLNDGLLLLRAQSEPLGAAFGTHNKSEALDTLPRTPSPSPPRRCFTINDADANTNTNTNNNDNNNNNNNNNSDDILHLHVPTTARYNSDPLHIHVHQDARTEMCKDVEKMSTCNTRVYIGPQVSTTTTMTTTTVRPTQVTAPAAWNKLSPLVFNNPPCLYRPAYPLRATGVSYPVRASADVLHF</sequence>